<dbReference type="EMBL" id="JAVXUO010000469">
    <property type="protein sequence ID" value="KAK2991804.1"/>
    <property type="molecule type" value="Genomic_DNA"/>
</dbReference>
<keyword evidence="2" id="KW-1185">Reference proteome</keyword>
<proteinExistence type="predicted"/>
<dbReference type="AlphaFoldDB" id="A0AA88RKX0"/>
<sequence length="152" mass="17067">MSFASTHPPPHPNSALTYDLPISRKRPRDQSAINPFVSFPCTAHQNPNHHNRTGPFTFLGEDISLQIQQQQLEIDRFIAQHLSIQSLLHIFRYLFHRIVDVLLKSFDFSGVQTDKVQEENHRLHGSNEVAAALMDDAESCCGSNYNGGGGDN</sequence>
<organism evidence="1 2">
    <name type="scientific">Escallonia rubra</name>
    <dbReference type="NCBI Taxonomy" id="112253"/>
    <lineage>
        <taxon>Eukaryota</taxon>
        <taxon>Viridiplantae</taxon>
        <taxon>Streptophyta</taxon>
        <taxon>Embryophyta</taxon>
        <taxon>Tracheophyta</taxon>
        <taxon>Spermatophyta</taxon>
        <taxon>Magnoliopsida</taxon>
        <taxon>eudicotyledons</taxon>
        <taxon>Gunneridae</taxon>
        <taxon>Pentapetalae</taxon>
        <taxon>asterids</taxon>
        <taxon>campanulids</taxon>
        <taxon>Escalloniales</taxon>
        <taxon>Escalloniaceae</taxon>
        <taxon>Escallonia</taxon>
    </lineage>
</organism>
<evidence type="ECO:0000313" key="2">
    <source>
        <dbReference type="Proteomes" id="UP001187471"/>
    </source>
</evidence>
<protein>
    <submittedName>
        <fullName evidence="1">Uncharacterized protein</fullName>
    </submittedName>
</protein>
<reference evidence="1" key="1">
    <citation type="submission" date="2022-12" db="EMBL/GenBank/DDBJ databases">
        <title>Draft genome assemblies for two species of Escallonia (Escalloniales).</title>
        <authorList>
            <person name="Chanderbali A."/>
            <person name="Dervinis C."/>
            <person name="Anghel I."/>
            <person name="Soltis D."/>
            <person name="Soltis P."/>
            <person name="Zapata F."/>
        </authorList>
    </citation>
    <scope>NUCLEOTIDE SEQUENCE</scope>
    <source>
        <strain evidence="1">UCBG92.1500</strain>
        <tissue evidence="1">Leaf</tissue>
    </source>
</reference>
<dbReference type="Proteomes" id="UP001187471">
    <property type="component" value="Unassembled WGS sequence"/>
</dbReference>
<gene>
    <name evidence="1" type="ORF">RJ640_007634</name>
</gene>
<comment type="caution">
    <text evidence="1">The sequence shown here is derived from an EMBL/GenBank/DDBJ whole genome shotgun (WGS) entry which is preliminary data.</text>
</comment>
<evidence type="ECO:0000313" key="1">
    <source>
        <dbReference type="EMBL" id="KAK2991804.1"/>
    </source>
</evidence>
<name>A0AA88RKX0_9ASTE</name>
<accession>A0AA88RKX0</accession>